<reference evidence="2" key="1">
    <citation type="journal article" date="2021" name="G3 (Bethesda)">
        <title>Genomic diversity, chromosomal rearrangements, and interspecies hybridization in the ogataea polymorpha species complex.</title>
        <authorList>
            <person name="Hanson S.J."/>
            <person name="Cinneide E.O."/>
            <person name="Salzberg L.I."/>
            <person name="Wolfe K.H."/>
            <person name="McGowan J."/>
            <person name="Fitzpatrick D.A."/>
            <person name="Matlin K."/>
        </authorList>
    </citation>
    <scope>NUCLEOTIDE SEQUENCE</scope>
    <source>
        <strain evidence="2">83-405-1</strain>
    </source>
</reference>
<dbReference type="PANTHER" id="PTHR47551">
    <property type="entry name" value="TUBULIN--TYROSINE LIGASE PBY1-RELATED"/>
    <property type="match status" value="1"/>
</dbReference>
<accession>A0AAN6D857</accession>
<comment type="caution">
    <text evidence="2">The sequence shown here is derived from an EMBL/GenBank/DDBJ whole genome shotgun (WGS) entry which is preliminary data.</text>
</comment>
<proteinExistence type="predicted"/>
<organism evidence="2 3">
    <name type="scientific">Ogataea haglerorum</name>
    <dbReference type="NCBI Taxonomy" id="1937702"/>
    <lineage>
        <taxon>Eukaryota</taxon>
        <taxon>Fungi</taxon>
        <taxon>Dikarya</taxon>
        <taxon>Ascomycota</taxon>
        <taxon>Saccharomycotina</taxon>
        <taxon>Pichiomycetes</taxon>
        <taxon>Pichiales</taxon>
        <taxon>Pichiaceae</taxon>
        <taxon>Ogataea</taxon>
    </lineage>
</organism>
<dbReference type="EMBL" id="JAHLUH010000003">
    <property type="protein sequence ID" value="KAG7729289.1"/>
    <property type="molecule type" value="Genomic_DNA"/>
</dbReference>
<dbReference type="SUPFAM" id="SSF64167">
    <property type="entry name" value="SurE-like"/>
    <property type="match status" value="1"/>
</dbReference>
<dbReference type="InterPro" id="IPR002828">
    <property type="entry name" value="SurE-like_Pase/nucleotidase"/>
</dbReference>
<evidence type="ECO:0000259" key="1">
    <source>
        <dbReference type="Pfam" id="PF01975"/>
    </source>
</evidence>
<protein>
    <recommendedName>
        <fullName evidence="1">Survival protein SurE-like phosphatase/nucleotidase domain-containing protein</fullName>
    </recommendedName>
</protein>
<dbReference type="InterPro" id="IPR036523">
    <property type="entry name" value="SurE-like_sf"/>
</dbReference>
<dbReference type="NCBIfam" id="TIGR00087">
    <property type="entry name" value="surE"/>
    <property type="match status" value="1"/>
</dbReference>
<dbReference type="Pfam" id="PF01975">
    <property type="entry name" value="SurE"/>
    <property type="match status" value="1"/>
</dbReference>
<dbReference type="Gene3D" id="3.40.1210.10">
    <property type="entry name" value="Survival protein SurE-like phosphatase/nucleotidase"/>
    <property type="match status" value="1"/>
</dbReference>
<name>A0AAN6D857_9ASCO</name>
<evidence type="ECO:0000313" key="3">
    <source>
        <dbReference type="Proteomes" id="UP000738402"/>
    </source>
</evidence>
<dbReference type="PANTHER" id="PTHR47551:SF1">
    <property type="entry name" value="TUBULIN--TYROSINE LIGASE PBY1-RELATED"/>
    <property type="match status" value="1"/>
</dbReference>
<sequence length="307" mass="33389">MHVLLTNDDGAPHETASPYIKFLVEAIQKYTNWELTICVPASQKSWIGKAHLAGKDVSASYIYSAIDQPADNSFHGPFAHANADFAKDPKMKEWCLLDGTPATCADIGINHIAKKPVDLVISGPNVGRNCSALYSLSSGTIGGAMEAVQHGKRAVAVSYAFEANFFNDPKVLAEASLISVKLIEKLLSVWDARVDLYTVNIPLKTGLKLGETKCVMAPTLDNKWRRSLYTAESESHEQPASDIVDQSVTHGRTFKWTPDFDSVHKNLGDESVLNDTRAVAQGLISVTALKAAFKEIDDLNSGELSIE</sequence>
<dbReference type="AlphaFoldDB" id="A0AAN6D857"/>
<dbReference type="GO" id="GO:0000932">
    <property type="term" value="C:P-body"/>
    <property type="evidence" value="ECO:0007669"/>
    <property type="project" value="TreeGrafter"/>
</dbReference>
<feature type="domain" description="Survival protein SurE-like phosphatase/nucleotidase" evidence="1">
    <location>
        <begin position="3"/>
        <end position="206"/>
    </location>
</feature>
<gene>
    <name evidence="2" type="ORF">KL933_001515</name>
</gene>
<dbReference type="InterPro" id="IPR027746">
    <property type="entry name" value="TTL"/>
</dbReference>
<dbReference type="Proteomes" id="UP000738402">
    <property type="component" value="Unassembled WGS sequence"/>
</dbReference>
<evidence type="ECO:0000313" key="2">
    <source>
        <dbReference type="EMBL" id="KAG7729289.1"/>
    </source>
</evidence>
<dbReference type="GO" id="GO:0016787">
    <property type="term" value="F:hydrolase activity"/>
    <property type="evidence" value="ECO:0007669"/>
    <property type="project" value="InterPro"/>
</dbReference>